<sequence>MTRIAQEHKLEQQVQARKHREAQLWQKHMLDKQLEEQARTEKQTHNAIEHRLREQMLADAAKDQAERELATLTRKLQSKELAKSHREQVLEKIRREKEQRQRERETGICCVPNPVQTYSDDEMRRFLSRHFLELQQGTPLVGFPRPARHKTLTNAPANVPDGGPVSPTMDGTPQHLVGTDAPARPPGSANLSKRPGTASCM</sequence>
<organism evidence="3 4">
    <name type="scientific">Catenaria anguillulae PL171</name>
    <dbReference type="NCBI Taxonomy" id="765915"/>
    <lineage>
        <taxon>Eukaryota</taxon>
        <taxon>Fungi</taxon>
        <taxon>Fungi incertae sedis</taxon>
        <taxon>Blastocladiomycota</taxon>
        <taxon>Blastocladiomycetes</taxon>
        <taxon>Blastocladiales</taxon>
        <taxon>Catenariaceae</taxon>
        <taxon>Catenaria</taxon>
    </lineage>
</organism>
<evidence type="ECO:0000313" key="4">
    <source>
        <dbReference type="Proteomes" id="UP000193411"/>
    </source>
</evidence>
<evidence type="ECO:0000256" key="1">
    <source>
        <dbReference type="SAM" id="Coils"/>
    </source>
</evidence>
<evidence type="ECO:0008006" key="5">
    <source>
        <dbReference type="Google" id="ProtNLM"/>
    </source>
</evidence>
<proteinExistence type="predicted"/>
<reference evidence="3 4" key="1">
    <citation type="submission" date="2016-07" db="EMBL/GenBank/DDBJ databases">
        <title>Pervasive Adenine N6-methylation of Active Genes in Fungi.</title>
        <authorList>
            <consortium name="DOE Joint Genome Institute"/>
            <person name="Mondo S.J."/>
            <person name="Dannebaum R.O."/>
            <person name="Kuo R.C."/>
            <person name="Labutti K."/>
            <person name="Haridas S."/>
            <person name="Kuo A."/>
            <person name="Salamov A."/>
            <person name="Ahrendt S.R."/>
            <person name="Lipzen A."/>
            <person name="Sullivan W."/>
            <person name="Andreopoulos W.B."/>
            <person name="Clum A."/>
            <person name="Lindquist E."/>
            <person name="Daum C."/>
            <person name="Ramamoorthy G.K."/>
            <person name="Gryganskyi A."/>
            <person name="Culley D."/>
            <person name="Magnuson J.K."/>
            <person name="James T.Y."/>
            <person name="O'Malley M.A."/>
            <person name="Stajich J.E."/>
            <person name="Spatafora J.W."/>
            <person name="Visel A."/>
            <person name="Grigoriev I.V."/>
        </authorList>
    </citation>
    <scope>NUCLEOTIDE SEQUENCE [LARGE SCALE GENOMIC DNA]</scope>
    <source>
        <strain evidence="3 4">PL171</strain>
    </source>
</reference>
<evidence type="ECO:0000313" key="3">
    <source>
        <dbReference type="EMBL" id="ORZ40204.1"/>
    </source>
</evidence>
<evidence type="ECO:0000256" key="2">
    <source>
        <dbReference type="SAM" id="MobiDB-lite"/>
    </source>
</evidence>
<keyword evidence="1" id="KW-0175">Coiled coil</keyword>
<protein>
    <recommendedName>
        <fullName evidence="5">Meiosis-specific nuclear structural protein 1</fullName>
    </recommendedName>
</protein>
<dbReference type="EMBL" id="MCFL01000003">
    <property type="protein sequence ID" value="ORZ40204.1"/>
    <property type="molecule type" value="Genomic_DNA"/>
</dbReference>
<feature type="coiled-coil region" evidence="1">
    <location>
        <begin position="62"/>
        <end position="106"/>
    </location>
</feature>
<gene>
    <name evidence="3" type="ORF">BCR44DRAFT_1532251</name>
</gene>
<dbReference type="OrthoDB" id="10680017at2759"/>
<name>A0A1Y2I1W7_9FUNG</name>
<comment type="caution">
    <text evidence="3">The sequence shown here is derived from an EMBL/GenBank/DDBJ whole genome shotgun (WGS) entry which is preliminary data.</text>
</comment>
<dbReference type="Proteomes" id="UP000193411">
    <property type="component" value="Unassembled WGS sequence"/>
</dbReference>
<accession>A0A1Y2I1W7</accession>
<feature type="region of interest" description="Disordered" evidence="2">
    <location>
        <begin position="148"/>
        <end position="201"/>
    </location>
</feature>
<dbReference type="AlphaFoldDB" id="A0A1Y2I1W7"/>
<keyword evidence="4" id="KW-1185">Reference proteome</keyword>